<evidence type="ECO:0000256" key="11">
    <source>
        <dbReference type="SAM" id="Phobius"/>
    </source>
</evidence>
<evidence type="ECO:0000256" key="8">
    <source>
        <dbReference type="ARBA" id="ARBA00023136"/>
    </source>
</evidence>
<feature type="transmembrane region" description="Helical" evidence="11">
    <location>
        <begin position="263"/>
        <end position="284"/>
    </location>
</feature>
<keyword evidence="4 9" id="KW-0812">Transmembrane</keyword>
<dbReference type="OrthoDB" id="409586at2759"/>
<proteinExistence type="inferred from homology"/>
<evidence type="ECO:0000256" key="2">
    <source>
        <dbReference type="ARBA" id="ARBA00006375"/>
    </source>
</evidence>
<reference evidence="12 13" key="1">
    <citation type="submission" date="2015-07" db="EMBL/GenBank/DDBJ databases">
        <title>High-quality genome of monoxenous trypanosomatid Leptomonas pyrrhocoris.</title>
        <authorList>
            <person name="Flegontov P."/>
            <person name="Butenko A."/>
            <person name="Firsov S."/>
            <person name="Vlcek C."/>
            <person name="Logacheva M.D."/>
            <person name="Field M."/>
            <person name="Filatov D."/>
            <person name="Flegontova O."/>
            <person name="Gerasimov E."/>
            <person name="Jackson A.P."/>
            <person name="Kelly S."/>
            <person name="Opperdoes F."/>
            <person name="O'Reilly A."/>
            <person name="Votypka J."/>
            <person name="Yurchenko V."/>
            <person name="Lukes J."/>
        </authorList>
    </citation>
    <scope>NUCLEOTIDE SEQUENCE [LARGE SCALE GENOMIC DNA]</scope>
    <source>
        <strain evidence="12">H10</strain>
    </source>
</reference>
<dbReference type="Proteomes" id="UP000037923">
    <property type="component" value="Unassembled WGS sequence"/>
</dbReference>
<evidence type="ECO:0000256" key="6">
    <source>
        <dbReference type="ARBA" id="ARBA00022989"/>
    </source>
</evidence>
<keyword evidence="13" id="KW-1185">Reference proteome</keyword>
<comment type="subcellular location">
    <subcellularLocation>
        <location evidence="1">Mitochondrion membrane</location>
        <topology evidence="1">Multi-pass membrane protein</topology>
    </subcellularLocation>
</comment>
<evidence type="ECO:0000256" key="3">
    <source>
        <dbReference type="ARBA" id="ARBA00022448"/>
    </source>
</evidence>
<evidence type="ECO:0000256" key="9">
    <source>
        <dbReference type="PROSITE-ProRule" id="PRU00282"/>
    </source>
</evidence>
<keyword evidence="8 9" id="KW-0472">Membrane</keyword>
<evidence type="ECO:0000256" key="4">
    <source>
        <dbReference type="ARBA" id="ARBA00022692"/>
    </source>
</evidence>
<dbReference type="PANTHER" id="PTHR45624">
    <property type="entry name" value="MITOCHONDRIAL BASIC AMINO ACIDS TRANSPORTER-RELATED"/>
    <property type="match status" value="1"/>
</dbReference>
<feature type="transmembrane region" description="Helical" evidence="11">
    <location>
        <begin position="206"/>
        <end position="227"/>
    </location>
</feature>
<organism evidence="12 13">
    <name type="scientific">Leptomonas pyrrhocoris</name>
    <name type="common">Firebug parasite</name>
    <dbReference type="NCBI Taxonomy" id="157538"/>
    <lineage>
        <taxon>Eukaryota</taxon>
        <taxon>Discoba</taxon>
        <taxon>Euglenozoa</taxon>
        <taxon>Kinetoplastea</taxon>
        <taxon>Metakinetoplastina</taxon>
        <taxon>Trypanosomatida</taxon>
        <taxon>Trypanosomatidae</taxon>
        <taxon>Leishmaniinae</taxon>
        <taxon>Leptomonas</taxon>
    </lineage>
</organism>
<keyword evidence="7" id="KW-0496">Mitochondrion</keyword>
<dbReference type="VEuPathDB" id="TriTrypDB:LpyrH10_29_1080"/>
<dbReference type="AlphaFoldDB" id="A0A0M9FRS6"/>
<dbReference type="InterPro" id="IPR002067">
    <property type="entry name" value="MCP"/>
</dbReference>
<feature type="repeat" description="Solcar" evidence="9">
    <location>
        <begin position="2"/>
        <end position="87"/>
    </location>
</feature>
<dbReference type="GO" id="GO:1990575">
    <property type="term" value="P:mitochondrial L-ornithine transmembrane transport"/>
    <property type="evidence" value="ECO:0007669"/>
    <property type="project" value="TreeGrafter"/>
</dbReference>
<comment type="similarity">
    <text evidence="2 10">Belongs to the mitochondrial carrier (TC 2.A.29) family.</text>
</comment>
<dbReference type="GO" id="GO:0000064">
    <property type="term" value="F:L-ornithine transmembrane transporter activity"/>
    <property type="evidence" value="ECO:0007669"/>
    <property type="project" value="TreeGrafter"/>
</dbReference>
<dbReference type="GeneID" id="26909476"/>
<evidence type="ECO:0000313" key="13">
    <source>
        <dbReference type="Proteomes" id="UP000037923"/>
    </source>
</evidence>
<evidence type="ECO:0000256" key="7">
    <source>
        <dbReference type="ARBA" id="ARBA00023128"/>
    </source>
</evidence>
<keyword evidence="6 11" id="KW-1133">Transmembrane helix</keyword>
<keyword evidence="3 10" id="KW-0813">Transport</keyword>
<dbReference type="InterPro" id="IPR050567">
    <property type="entry name" value="Mitochondrial_Carrier"/>
</dbReference>
<dbReference type="Gene3D" id="1.50.40.10">
    <property type="entry name" value="Mitochondrial carrier domain"/>
    <property type="match status" value="1"/>
</dbReference>
<evidence type="ECO:0000256" key="10">
    <source>
        <dbReference type="RuleBase" id="RU000488"/>
    </source>
</evidence>
<gene>
    <name evidence="12" type="ORF">ABB37_09193</name>
</gene>
<dbReference type="RefSeq" id="XP_015652985.1">
    <property type="nucleotide sequence ID" value="XM_015808532.1"/>
</dbReference>
<feature type="repeat" description="Solcar" evidence="9">
    <location>
        <begin position="94"/>
        <end position="195"/>
    </location>
</feature>
<accession>A0A0M9FRS6</accession>
<dbReference type="PROSITE" id="PS50920">
    <property type="entry name" value="SOLCAR"/>
    <property type="match status" value="3"/>
</dbReference>
<dbReference type="PRINTS" id="PR00926">
    <property type="entry name" value="MITOCARRIER"/>
</dbReference>
<protein>
    <submittedName>
        <fullName evidence="12">Putative mitochondrial Mitochondrial ornithine carrier protein-like protein</fullName>
    </submittedName>
</protein>
<dbReference type="EMBL" id="LGTL01000029">
    <property type="protein sequence ID" value="KPA74546.1"/>
    <property type="molecule type" value="Genomic_DNA"/>
</dbReference>
<dbReference type="Pfam" id="PF00153">
    <property type="entry name" value="Mito_carr"/>
    <property type="match status" value="3"/>
</dbReference>
<dbReference type="OMA" id="TRNPFQV"/>
<evidence type="ECO:0000313" key="12">
    <source>
        <dbReference type="EMBL" id="KPA74546.1"/>
    </source>
</evidence>
<evidence type="ECO:0000256" key="1">
    <source>
        <dbReference type="ARBA" id="ARBA00004225"/>
    </source>
</evidence>
<keyword evidence="5" id="KW-0677">Repeat</keyword>
<dbReference type="PANTHER" id="PTHR45624:SF12">
    <property type="entry name" value="MITOCHONDRIAL ORNITHINE TRANSPORTER 1"/>
    <property type="match status" value="1"/>
</dbReference>
<name>A0A0M9FRS6_LEPPY</name>
<feature type="repeat" description="Solcar" evidence="9">
    <location>
        <begin position="210"/>
        <end position="292"/>
    </location>
</feature>
<comment type="caution">
    <text evidence="12">The sequence shown here is derived from an EMBL/GenBank/DDBJ whole genome shotgun (WGS) entry which is preliminary data.</text>
</comment>
<evidence type="ECO:0000256" key="5">
    <source>
        <dbReference type="ARBA" id="ARBA00022737"/>
    </source>
</evidence>
<dbReference type="GO" id="GO:0031966">
    <property type="term" value="C:mitochondrial membrane"/>
    <property type="evidence" value="ECO:0007669"/>
    <property type="project" value="UniProtKB-SubCell"/>
</dbReference>
<dbReference type="SUPFAM" id="SSF103506">
    <property type="entry name" value="Mitochondrial carrier"/>
    <property type="match status" value="1"/>
</dbReference>
<dbReference type="InterPro" id="IPR023395">
    <property type="entry name" value="MCP_dom_sf"/>
</dbReference>
<dbReference type="InterPro" id="IPR018108">
    <property type="entry name" value="MCP_transmembrane"/>
</dbReference>
<sequence>MVELVMDLAAGGISGVVCALVGYPFETVLVLMQSHKLPAHTTYRSCVTDLYRREGVGGFFKGIPPRLFASAVEYSLTFGGYKSALRLVGASEERLTLLDVCAGGIGGGLATTTVLTPLELLKCRMQVTPQCSHSVSGGGGEGLGRPPLTLSAWVRHVYHREGGLRGFYQGGAATLLREVPGTALWCGANDVLRETMTPRGCSAADLPLWDTILCGGLSGLVYAVFVYPVDVMKTRIQTEPKRYRMKGFAQAVRTQYRTGGACSFYRGFGLVALFSFPSSALLFVTYEYAMHGLVACGNRV</sequence>